<evidence type="ECO:0000313" key="3">
    <source>
        <dbReference type="Proteomes" id="UP000257109"/>
    </source>
</evidence>
<dbReference type="PANTHER" id="PTHR33673:SF36">
    <property type="entry name" value="MYB-LIKE PROTEIN Q"/>
    <property type="match status" value="1"/>
</dbReference>
<reference evidence="2" key="1">
    <citation type="submission" date="2018-05" db="EMBL/GenBank/DDBJ databases">
        <title>Draft genome of Mucuna pruriens seed.</title>
        <authorList>
            <person name="Nnadi N.E."/>
            <person name="Vos R."/>
            <person name="Hasami M.H."/>
            <person name="Devisetty U.K."/>
            <person name="Aguiy J.C."/>
        </authorList>
    </citation>
    <scope>NUCLEOTIDE SEQUENCE [LARGE SCALE GENOMIC DNA]</scope>
    <source>
        <strain evidence="2">JCA_2017</strain>
    </source>
</reference>
<dbReference type="EMBL" id="QJKJ01006999">
    <property type="protein sequence ID" value="RDX84598.1"/>
    <property type="molecule type" value="Genomic_DNA"/>
</dbReference>
<feature type="compositionally biased region" description="Low complexity" evidence="1">
    <location>
        <begin position="196"/>
        <end position="206"/>
    </location>
</feature>
<accession>A0A371G246</accession>
<dbReference type="AlphaFoldDB" id="A0A371G246"/>
<protein>
    <submittedName>
        <fullName evidence="2">Uncharacterized protein</fullName>
    </submittedName>
</protein>
<feature type="compositionally biased region" description="Basic and acidic residues" evidence="1">
    <location>
        <begin position="293"/>
        <end position="308"/>
    </location>
</feature>
<dbReference type="Proteomes" id="UP000257109">
    <property type="component" value="Unassembled WGS sequence"/>
</dbReference>
<organism evidence="2 3">
    <name type="scientific">Mucuna pruriens</name>
    <name type="common">Velvet bean</name>
    <name type="synonym">Dolichos pruriens</name>
    <dbReference type="NCBI Taxonomy" id="157652"/>
    <lineage>
        <taxon>Eukaryota</taxon>
        <taxon>Viridiplantae</taxon>
        <taxon>Streptophyta</taxon>
        <taxon>Embryophyta</taxon>
        <taxon>Tracheophyta</taxon>
        <taxon>Spermatophyta</taxon>
        <taxon>Magnoliopsida</taxon>
        <taxon>eudicotyledons</taxon>
        <taxon>Gunneridae</taxon>
        <taxon>Pentapetalae</taxon>
        <taxon>rosids</taxon>
        <taxon>fabids</taxon>
        <taxon>Fabales</taxon>
        <taxon>Fabaceae</taxon>
        <taxon>Papilionoideae</taxon>
        <taxon>50 kb inversion clade</taxon>
        <taxon>NPAAA clade</taxon>
        <taxon>indigoferoid/millettioid clade</taxon>
        <taxon>Phaseoleae</taxon>
        <taxon>Mucuna</taxon>
    </lineage>
</organism>
<comment type="caution">
    <text evidence="2">The sequence shown here is derived from an EMBL/GenBank/DDBJ whole genome shotgun (WGS) entry which is preliminary data.</text>
</comment>
<sequence>MYNYISAITICAAKVVPKLMALMNYENKRGSGKKLKVHFDLPEDEDYPKLKHSNSCASSKSSLDSNDTDKDDNVDSKYSFCGSPLWSFQGGSVTQSPPLQLMSPPPGYDPNRIPSSIFGNNPTNPLEWSLASNESLFSLHLGNNSFSRDHAFAFNKSGDLPRISDFSSTPPTLPTVQEVDVNAKDKNVAMERHSMSSDSSSEASNSVRGHFQNKTSHETASSTGAVVDLKKTETSAQVGINGTVLDKTPGNYGEPKNITSVSYRSVGSDLSTRSFQFPILTSEGGRTSSSTVESEKQEKSEKQEEQPEKSLQQAPCPKTEDTPKQSGRS</sequence>
<feature type="region of interest" description="Disordered" evidence="1">
    <location>
        <begin position="276"/>
        <end position="329"/>
    </location>
</feature>
<feature type="compositionally biased region" description="Polar residues" evidence="1">
    <location>
        <begin position="212"/>
        <end position="224"/>
    </location>
</feature>
<name>A0A371G246_MUCPR</name>
<gene>
    <name evidence="2" type="ORF">CR513_34326</name>
</gene>
<feature type="compositionally biased region" description="Low complexity" evidence="1">
    <location>
        <begin position="53"/>
        <end position="65"/>
    </location>
</feature>
<evidence type="ECO:0000313" key="2">
    <source>
        <dbReference type="EMBL" id="RDX84598.1"/>
    </source>
</evidence>
<feature type="region of interest" description="Disordered" evidence="1">
    <location>
        <begin position="190"/>
        <end position="227"/>
    </location>
</feature>
<dbReference type="PANTHER" id="PTHR33673">
    <property type="entry name" value="SUPPRESSOR SRP40-LIKE PROTEIN"/>
    <property type="match status" value="1"/>
</dbReference>
<proteinExistence type="predicted"/>
<feature type="region of interest" description="Disordered" evidence="1">
    <location>
        <begin position="48"/>
        <end position="70"/>
    </location>
</feature>
<dbReference type="STRING" id="157652.A0A371G246"/>
<keyword evidence="3" id="KW-1185">Reference proteome</keyword>
<feature type="non-terminal residue" evidence="2">
    <location>
        <position position="1"/>
    </location>
</feature>
<evidence type="ECO:0000256" key="1">
    <source>
        <dbReference type="SAM" id="MobiDB-lite"/>
    </source>
</evidence>
<feature type="non-terminal residue" evidence="2">
    <location>
        <position position="329"/>
    </location>
</feature>
<dbReference type="OrthoDB" id="676141at2759"/>